<protein>
    <recommendedName>
        <fullName evidence="14">Sodium-coupled monocarboxylate transporter 1</fullName>
    </recommendedName>
</protein>
<keyword evidence="9 11" id="KW-0472">Membrane</keyword>
<sequence>IVFSTQISREGSGLGGSCLCIVVLRNGGYENELVMSLRKARTSLWLQWIILLTLSFSTCFSGLILYAQYWSCDPLKSGQIQNSDQILPLYVVEKLGHIPGISGLFVSGIFSGSLSTVSSSLNSLSAVTLQDYLLVRDISSGAGF</sequence>
<evidence type="ECO:0000313" key="13">
    <source>
        <dbReference type="Proteomes" id="UP000326759"/>
    </source>
</evidence>
<dbReference type="GO" id="GO:0005886">
    <property type="term" value="C:plasma membrane"/>
    <property type="evidence" value="ECO:0007669"/>
    <property type="project" value="UniProtKB-SubCell"/>
</dbReference>
<dbReference type="Proteomes" id="UP000326759">
    <property type="component" value="Unassembled WGS sequence"/>
</dbReference>
<evidence type="ECO:0000256" key="4">
    <source>
        <dbReference type="ARBA" id="ARBA00022475"/>
    </source>
</evidence>
<evidence type="ECO:0000256" key="2">
    <source>
        <dbReference type="ARBA" id="ARBA00006434"/>
    </source>
</evidence>
<evidence type="ECO:0008006" key="14">
    <source>
        <dbReference type="Google" id="ProtNLM"/>
    </source>
</evidence>
<keyword evidence="13" id="KW-1185">Reference proteome</keyword>
<reference evidence="12 13" key="1">
    <citation type="journal article" date="2019" name="PLoS Biol.">
        <title>Sex chromosomes control vertical transmission of feminizing Wolbachia symbionts in an isopod.</title>
        <authorList>
            <person name="Becking T."/>
            <person name="Chebbi M.A."/>
            <person name="Giraud I."/>
            <person name="Moumen B."/>
            <person name="Laverre T."/>
            <person name="Caubet Y."/>
            <person name="Peccoud J."/>
            <person name="Gilbert C."/>
            <person name="Cordaux R."/>
        </authorList>
    </citation>
    <scope>NUCLEOTIDE SEQUENCE [LARGE SCALE GENOMIC DNA]</scope>
    <source>
        <strain evidence="12">ANa2</strain>
        <tissue evidence="12">Whole body excluding digestive tract and cuticle</tissue>
    </source>
</reference>
<evidence type="ECO:0000256" key="5">
    <source>
        <dbReference type="ARBA" id="ARBA00022692"/>
    </source>
</evidence>
<dbReference type="PROSITE" id="PS50283">
    <property type="entry name" value="NA_SOLUT_SYMP_3"/>
    <property type="match status" value="1"/>
</dbReference>
<feature type="non-terminal residue" evidence="12">
    <location>
        <position position="1"/>
    </location>
</feature>
<comment type="caution">
    <text evidence="12">The sequence shown here is derived from an EMBL/GenBank/DDBJ whole genome shotgun (WGS) entry which is preliminary data.</text>
</comment>
<dbReference type="GO" id="GO:0015293">
    <property type="term" value="F:symporter activity"/>
    <property type="evidence" value="ECO:0007669"/>
    <property type="project" value="TreeGrafter"/>
</dbReference>
<keyword evidence="8" id="KW-0406">Ion transport</keyword>
<dbReference type="PANTHER" id="PTHR42985">
    <property type="entry name" value="SODIUM-COUPLED MONOCARBOXYLATE TRANSPORTER"/>
    <property type="match status" value="1"/>
</dbReference>
<dbReference type="PANTHER" id="PTHR42985:SF40">
    <property type="entry name" value="LD47995P-RELATED"/>
    <property type="match status" value="1"/>
</dbReference>
<proteinExistence type="inferred from homology"/>
<dbReference type="OrthoDB" id="6132759at2759"/>
<feature type="transmembrane region" description="Helical" evidence="11">
    <location>
        <begin position="45"/>
        <end position="67"/>
    </location>
</feature>
<dbReference type="GO" id="GO:0006814">
    <property type="term" value="P:sodium ion transport"/>
    <property type="evidence" value="ECO:0007669"/>
    <property type="project" value="UniProtKB-KW"/>
</dbReference>
<keyword evidence="10" id="KW-0739">Sodium transport</keyword>
<evidence type="ECO:0000256" key="8">
    <source>
        <dbReference type="ARBA" id="ARBA00023065"/>
    </source>
</evidence>
<evidence type="ECO:0000313" key="12">
    <source>
        <dbReference type="EMBL" id="KAB7505302.1"/>
    </source>
</evidence>
<name>A0A5N5TFI0_9CRUS</name>
<dbReference type="AlphaFoldDB" id="A0A5N5TFI0"/>
<dbReference type="InterPro" id="IPR001734">
    <property type="entry name" value="Na/solute_symporter"/>
</dbReference>
<dbReference type="Gene3D" id="1.20.1730.10">
    <property type="entry name" value="Sodium/glucose cotransporter"/>
    <property type="match status" value="1"/>
</dbReference>
<evidence type="ECO:0000256" key="9">
    <source>
        <dbReference type="ARBA" id="ARBA00023136"/>
    </source>
</evidence>
<dbReference type="InterPro" id="IPR051163">
    <property type="entry name" value="Sodium:Solute_Symporter_SSF"/>
</dbReference>
<comment type="similarity">
    <text evidence="2">Belongs to the sodium:solute symporter (SSF) (TC 2.A.21) family.</text>
</comment>
<evidence type="ECO:0000256" key="1">
    <source>
        <dbReference type="ARBA" id="ARBA00004651"/>
    </source>
</evidence>
<comment type="subcellular location">
    <subcellularLocation>
        <location evidence="1">Cell membrane</location>
        <topology evidence="1">Multi-pass membrane protein</topology>
    </subcellularLocation>
</comment>
<evidence type="ECO:0000256" key="10">
    <source>
        <dbReference type="ARBA" id="ARBA00023201"/>
    </source>
</evidence>
<keyword evidence="3" id="KW-0813">Transport</keyword>
<keyword evidence="5 11" id="KW-0812">Transmembrane</keyword>
<keyword evidence="4" id="KW-1003">Cell membrane</keyword>
<dbReference type="EMBL" id="SEYY01001424">
    <property type="protein sequence ID" value="KAB7505302.1"/>
    <property type="molecule type" value="Genomic_DNA"/>
</dbReference>
<dbReference type="InterPro" id="IPR038377">
    <property type="entry name" value="Na/Glc_symporter_sf"/>
</dbReference>
<evidence type="ECO:0000256" key="7">
    <source>
        <dbReference type="ARBA" id="ARBA00023053"/>
    </source>
</evidence>
<keyword evidence="6 11" id="KW-1133">Transmembrane helix</keyword>
<gene>
    <name evidence="12" type="ORF">Anas_10627</name>
</gene>
<evidence type="ECO:0000256" key="11">
    <source>
        <dbReference type="SAM" id="Phobius"/>
    </source>
</evidence>
<evidence type="ECO:0000256" key="6">
    <source>
        <dbReference type="ARBA" id="ARBA00022989"/>
    </source>
</evidence>
<organism evidence="12 13">
    <name type="scientific">Armadillidium nasatum</name>
    <dbReference type="NCBI Taxonomy" id="96803"/>
    <lineage>
        <taxon>Eukaryota</taxon>
        <taxon>Metazoa</taxon>
        <taxon>Ecdysozoa</taxon>
        <taxon>Arthropoda</taxon>
        <taxon>Crustacea</taxon>
        <taxon>Multicrustacea</taxon>
        <taxon>Malacostraca</taxon>
        <taxon>Eumalacostraca</taxon>
        <taxon>Peracarida</taxon>
        <taxon>Isopoda</taxon>
        <taxon>Oniscidea</taxon>
        <taxon>Crinocheta</taxon>
        <taxon>Armadillidiidae</taxon>
        <taxon>Armadillidium</taxon>
    </lineage>
</organism>
<accession>A0A5N5TFI0</accession>
<evidence type="ECO:0000256" key="3">
    <source>
        <dbReference type="ARBA" id="ARBA00022448"/>
    </source>
</evidence>
<keyword evidence="7" id="KW-0915">Sodium</keyword>